<name>A0A4R0RSC5_9APHY</name>
<evidence type="ECO:0000256" key="1">
    <source>
        <dbReference type="SAM" id="MobiDB-lite"/>
    </source>
</evidence>
<protein>
    <submittedName>
        <fullName evidence="2">Uncharacterized protein</fullName>
    </submittedName>
</protein>
<proteinExistence type="predicted"/>
<feature type="compositionally biased region" description="Polar residues" evidence="1">
    <location>
        <begin position="189"/>
        <end position="199"/>
    </location>
</feature>
<gene>
    <name evidence="2" type="ORF">EIP91_002748</name>
</gene>
<keyword evidence="3" id="KW-1185">Reference proteome</keyword>
<evidence type="ECO:0000313" key="2">
    <source>
        <dbReference type="EMBL" id="TCD65384.1"/>
    </source>
</evidence>
<feature type="region of interest" description="Disordered" evidence="1">
    <location>
        <begin position="1"/>
        <end position="38"/>
    </location>
</feature>
<dbReference type="Proteomes" id="UP000292702">
    <property type="component" value="Unassembled WGS sequence"/>
</dbReference>
<comment type="caution">
    <text evidence="2">The sequence shown here is derived from an EMBL/GenBank/DDBJ whole genome shotgun (WGS) entry which is preliminary data.</text>
</comment>
<organism evidence="2 3">
    <name type="scientific">Steccherinum ochraceum</name>
    <dbReference type="NCBI Taxonomy" id="92696"/>
    <lineage>
        <taxon>Eukaryota</taxon>
        <taxon>Fungi</taxon>
        <taxon>Dikarya</taxon>
        <taxon>Basidiomycota</taxon>
        <taxon>Agaricomycotina</taxon>
        <taxon>Agaricomycetes</taxon>
        <taxon>Polyporales</taxon>
        <taxon>Steccherinaceae</taxon>
        <taxon>Steccherinum</taxon>
    </lineage>
</organism>
<reference evidence="2 3" key="1">
    <citation type="submission" date="2018-11" db="EMBL/GenBank/DDBJ databases">
        <title>Genome assembly of Steccherinum ochraceum LE-BIN_3174, the white-rot fungus of the Steccherinaceae family (The Residual Polyporoid clade, Polyporales, Basidiomycota).</title>
        <authorList>
            <person name="Fedorova T.V."/>
            <person name="Glazunova O.A."/>
            <person name="Landesman E.O."/>
            <person name="Moiseenko K.V."/>
            <person name="Psurtseva N.V."/>
            <person name="Savinova O.S."/>
            <person name="Shakhova N.V."/>
            <person name="Tyazhelova T.V."/>
            <person name="Vasina D.V."/>
        </authorList>
    </citation>
    <scope>NUCLEOTIDE SEQUENCE [LARGE SCALE GENOMIC DNA]</scope>
    <source>
        <strain evidence="2 3">LE-BIN_3174</strain>
    </source>
</reference>
<dbReference type="STRING" id="92696.A0A4R0RSC5"/>
<evidence type="ECO:0000313" key="3">
    <source>
        <dbReference type="Proteomes" id="UP000292702"/>
    </source>
</evidence>
<accession>A0A4R0RSC5</accession>
<feature type="compositionally biased region" description="Basic residues" evidence="1">
    <location>
        <begin position="202"/>
        <end position="211"/>
    </location>
</feature>
<dbReference type="EMBL" id="RWJN01000184">
    <property type="protein sequence ID" value="TCD65384.1"/>
    <property type="molecule type" value="Genomic_DNA"/>
</dbReference>
<sequence>MFRLPTHLESFVPPPTEQVPQTRPWRGSFMLSSPSSPPVSSHTMIYCSAAETEGDNEVEKWPTQFLVQILTHRPLLQELQQWVKHSDAVPMCMFMPDRLPNIGAHRENLAAFQSLAKTLHDNQFIAIAPWNAPDRLSGGGLILYPTVTSQALLVGAVFLQTQFPDFLGINSRSHVMVMPVPRGLSYSPSGSAATPNIAASQRHARGGGHAR</sequence>
<dbReference type="OrthoDB" id="3244905at2759"/>
<feature type="region of interest" description="Disordered" evidence="1">
    <location>
        <begin position="189"/>
        <end position="211"/>
    </location>
</feature>
<dbReference type="AlphaFoldDB" id="A0A4R0RSC5"/>